<dbReference type="InterPro" id="IPR004358">
    <property type="entry name" value="Sig_transdc_His_kin-like_C"/>
</dbReference>
<evidence type="ECO:0000256" key="5">
    <source>
        <dbReference type="ARBA" id="ARBA00022777"/>
    </source>
</evidence>
<dbReference type="PRINTS" id="PR00344">
    <property type="entry name" value="BCTRLSENSOR"/>
</dbReference>
<dbReference type="CDD" id="cd00075">
    <property type="entry name" value="HATPase"/>
    <property type="match status" value="1"/>
</dbReference>
<dbReference type="EC" id="2.7.13.3" evidence="2"/>
<dbReference type="Gene3D" id="3.30.565.10">
    <property type="entry name" value="Histidine kinase-like ATPase, C-terminal domain"/>
    <property type="match status" value="1"/>
</dbReference>
<evidence type="ECO:0000256" key="2">
    <source>
        <dbReference type="ARBA" id="ARBA00012438"/>
    </source>
</evidence>
<dbReference type="InterPro" id="IPR036890">
    <property type="entry name" value="HATPase_C_sf"/>
</dbReference>
<evidence type="ECO:0000313" key="8">
    <source>
        <dbReference type="EMBL" id="ERG91360.1"/>
    </source>
</evidence>
<dbReference type="Pfam" id="PF02518">
    <property type="entry name" value="HATPase_c"/>
    <property type="match status" value="1"/>
</dbReference>
<dbReference type="Proteomes" id="UP000030649">
    <property type="component" value="Unassembled WGS sequence"/>
</dbReference>
<dbReference type="PANTHER" id="PTHR43711">
    <property type="entry name" value="TWO-COMPONENT HISTIDINE KINASE"/>
    <property type="match status" value="1"/>
</dbReference>
<keyword evidence="5 8" id="KW-0418">Kinase</keyword>
<evidence type="ECO:0000256" key="6">
    <source>
        <dbReference type="ARBA" id="ARBA00023012"/>
    </source>
</evidence>
<dbReference type="EMBL" id="KE356560">
    <property type="protein sequence ID" value="ERG91360.1"/>
    <property type="molecule type" value="Genomic_DNA"/>
</dbReference>
<feature type="domain" description="Histidine kinase" evidence="7">
    <location>
        <begin position="192"/>
        <end position="382"/>
    </location>
</feature>
<evidence type="ECO:0000313" key="9">
    <source>
        <dbReference type="Proteomes" id="UP000030649"/>
    </source>
</evidence>
<dbReference type="SMART" id="SM00065">
    <property type="entry name" value="GAF"/>
    <property type="match status" value="1"/>
</dbReference>
<dbReference type="InterPro" id="IPR003661">
    <property type="entry name" value="HisK_dim/P_dom"/>
</dbReference>
<dbReference type="SMART" id="SM00388">
    <property type="entry name" value="HisKA"/>
    <property type="match status" value="1"/>
</dbReference>
<organism evidence="8 9">
    <name type="scientific">Haloquadratum walsbyi J07HQW1</name>
    <dbReference type="NCBI Taxonomy" id="1238424"/>
    <lineage>
        <taxon>Archaea</taxon>
        <taxon>Methanobacteriati</taxon>
        <taxon>Methanobacteriota</taxon>
        <taxon>Stenosarchaea group</taxon>
        <taxon>Halobacteria</taxon>
        <taxon>Halobacteriales</taxon>
        <taxon>Haloferacaceae</taxon>
        <taxon>Haloquadratum</taxon>
    </lineage>
</organism>
<sequence>MVELDEWQAEEMSGLSEDEALRRMYRITMDYERSYEQKRRELLEVGRTYLNVEIGFLTEISDDTQRIVETSGNHELLTPGESCPLSNAYCRKTVRQEGALTVQHAAVDGWEGDTAYELFGLESYIGARVVVDGELYGTFCFADSEPRNQPFSETEETFVELMSKWVSYELFQQRAKARIESQRDRLEEFASTVSHDLRNPLSVAKGYLELAEETGDTEQFQQCRSALDRMSELISDLLILAHEGKEIDGAEDTHIPTLVKECWSFVSNDTATISVTADLTVTGDRSRLQQLFGNLFRNAIQHGDEDVTVRVGQLDDENGIYVEDDGPGIPEEKRHRVFDDGYSTGESGTGYGLAIVKQVVEAHGWDIQVIDTAGGGARFEITGVEDASC</sequence>
<dbReference type="InterPro" id="IPR003018">
    <property type="entry name" value="GAF"/>
</dbReference>
<comment type="catalytic activity">
    <reaction evidence="1">
        <text>ATP + protein L-histidine = ADP + protein N-phospho-L-histidine.</text>
        <dbReference type="EC" id="2.7.13.3"/>
    </reaction>
</comment>
<dbReference type="GO" id="GO:0000155">
    <property type="term" value="F:phosphorelay sensor kinase activity"/>
    <property type="evidence" value="ECO:0007669"/>
    <property type="project" value="InterPro"/>
</dbReference>
<dbReference type="InterPro" id="IPR029016">
    <property type="entry name" value="GAF-like_dom_sf"/>
</dbReference>
<evidence type="ECO:0000259" key="7">
    <source>
        <dbReference type="PROSITE" id="PS50109"/>
    </source>
</evidence>
<keyword evidence="4" id="KW-0808">Transferase</keyword>
<dbReference type="CDD" id="cd00082">
    <property type="entry name" value="HisKA"/>
    <property type="match status" value="1"/>
</dbReference>
<protein>
    <recommendedName>
        <fullName evidence="2">histidine kinase</fullName>
        <ecNumber evidence="2">2.7.13.3</ecNumber>
    </recommendedName>
</protein>
<dbReference type="InterPro" id="IPR005467">
    <property type="entry name" value="His_kinase_dom"/>
</dbReference>
<dbReference type="Gene3D" id="3.30.450.40">
    <property type="match status" value="1"/>
</dbReference>
<evidence type="ECO:0000256" key="1">
    <source>
        <dbReference type="ARBA" id="ARBA00000085"/>
    </source>
</evidence>
<proteinExistence type="predicted"/>
<dbReference type="InterPro" id="IPR003594">
    <property type="entry name" value="HATPase_dom"/>
</dbReference>
<accession>U1N495</accession>
<reference evidence="8 9" key="1">
    <citation type="journal article" date="2013" name="PLoS ONE">
        <title>Assembly-driven community genomics of a hypersaline microbial ecosystem.</title>
        <authorList>
            <person name="Podell S."/>
            <person name="Ugalde J.A."/>
            <person name="Narasingarao P."/>
            <person name="Banfield J.F."/>
            <person name="Heidelberg K.B."/>
            <person name="Allen E.E."/>
        </authorList>
    </citation>
    <scope>NUCLEOTIDE SEQUENCE [LARGE SCALE GENOMIC DNA]</scope>
    <source>
        <strain evidence="9">J07HQW1</strain>
    </source>
</reference>
<dbReference type="Pfam" id="PF01590">
    <property type="entry name" value="GAF"/>
    <property type="match status" value="1"/>
</dbReference>
<dbReference type="InterPro" id="IPR050736">
    <property type="entry name" value="Sensor_HK_Regulatory"/>
</dbReference>
<gene>
    <name evidence="8" type="ORF">J07HQW1_01394</name>
</gene>
<keyword evidence="3" id="KW-0597">Phosphoprotein</keyword>
<dbReference type="SMART" id="SM00387">
    <property type="entry name" value="HATPase_c"/>
    <property type="match status" value="1"/>
</dbReference>
<dbReference type="Pfam" id="PF00512">
    <property type="entry name" value="HisKA"/>
    <property type="match status" value="1"/>
</dbReference>
<name>U1N495_9EURY</name>
<dbReference type="SUPFAM" id="SSF47384">
    <property type="entry name" value="Homodimeric domain of signal transducing histidine kinase"/>
    <property type="match status" value="1"/>
</dbReference>
<dbReference type="Gene3D" id="1.10.287.130">
    <property type="match status" value="1"/>
</dbReference>
<dbReference type="PROSITE" id="PS50109">
    <property type="entry name" value="HIS_KIN"/>
    <property type="match status" value="1"/>
</dbReference>
<dbReference type="PANTHER" id="PTHR43711:SF1">
    <property type="entry name" value="HISTIDINE KINASE 1"/>
    <property type="match status" value="1"/>
</dbReference>
<dbReference type="HOGENOM" id="CLU_000445_114_58_2"/>
<keyword evidence="6" id="KW-0902">Two-component regulatory system</keyword>
<dbReference type="InterPro" id="IPR036097">
    <property type="entry name" value="HisK_dim/P_sf"/>
</dbReference>
<evidence type="ECO:0000256" key="3">
    <source>
        <dbReference type="ARBA" id="ARBA00022553"/>
    </source>
</evidence>
<evidence type="ECO:0000256" key="4">
    <source>
        <dbReference type="ARBA" id="ARBA00022679"/>
    </source>
</evidence>
<dbReference type="SUPFAM" id="SSF55874">
    <property type="entry name" value="ATPase domain of HSP90 chaperone/DNA topoisomerase II/histidine kinase"/>
    <property type="match status" value="1"/>
</dbReference>
<dbReference type="SUPFAM" id="SSF55781">
    <property type="entry name" value="GAF domain-like"/>
    <property type="match status" value="1"/>
</dbReference>
<dbReference type="AlphaFoldDB" id="U1N495"/>